<evidence type="ECO:0000313" key="3">
    <source>
        <dbReference type="EMBL" id="KRN34139.1"/>
    </source>
</evidence>
<dbReference type="Proteomes" id="UP000051645">
    <property type="component" value="Unassembled WGS sequence"/>
</dbReference>
<feature type="transmembrane region" description="Helical" evidence="1">
    <location>
        <begin position="6"/>
        <end position="24"/>
    </location>
</feature>
<dbReference type="Proteomes" id="UP000051751">
    <property type="component" value="Unassembled WGS sequence"/>
</dbReference>
<feature type="transmembrane region" description="Helical" evidence="1">
    <location>
        <begin position="45"/>
        <end position="65"/>
    </location>
</feature>
<sequence length="93" mass="10218">MILGLMIVYIILLLLLAVFLLRHLNRRFLIFDPVQSPQLQTLFRFTAGLLIVVAIAGIGILILGHDSKLNLITLLLGAGVVAIFAVALTHYEP</sequence>
<evidence type="ECO:0000313" key="2">
    <source>
        <dbReference type="EMBL" id="KRN29332.1"/>
    </source>
</evidence>
<comment type="caution">
    <text evidence="2">The sequence shown here is derived from an EMBL/GenBank/DDBJ whole genome shotgun (WGS) entry which is preliminary data.</text>
</comment>
<evidence type="ECO:0008006" key="6">
    <source>
        <dbReference type="Google" id="ProtNLM"/>
    </source>
</evidence>
<dbReference type="STRING" id="81857.IV38_GL000215"/>
<dbReference type="EMBL" id="JQAT01000001">
    <property type="protein sequence ID" value="KRN29332.1"/>
    <property type="molecule type" value="Genomic_DNA"/>
</dbReference>
<dbReference type="AlphaFoldDB" id="A0A0R2FWN0"/>
<gene>
    <name evidence="2" type="ORF">IV38_GL000215</name>
    <name evidence="3" type="ORF">IV40_GL000454</name>
</gene>
<evidence type="ECO:0000313" key="4">
    <source>
        <dbReference type="Proteomes" id="UP000051645"/>
    </source>
</evidence>
<dbReference type="PATRIC" id="fig|81857.3.peg.221"/>
<reference evidence="4 5" key="1">
    <citation type="journal article" date="2015" name="Genome Announc.">
        <title>Expanding the biotechnology potential of lactobacilli through comparative genomics of 213 strains and associated genera.</title>
        <authorList>
            <person name="Sun Z."/>
            <person name="Harris H.M."/>
            <person name="McCann A."/>
            <person name="Guo C."/>
            <person name="Argimon S."/>
            <person name="Zhang W."/>
            <person name="Yang X."/>
            <person name="Jeffery I.B."/>
            <person name="Cooney J.C."/>
            <person name="Kagawa T.F."/>
            <person name="Liu W."/>
            <person name="Song Y."/>
            <person name="Salvetti E."/>
            <person name="Wrobel A."/>
            <person name="Rasinkangas P."/>
            <person name="Parkhill J."/>
            <person name="Rea M.C."/>
            <person name="O'Sullivan O."/>
            <person name="Ritari J."/>
            <person name="Douillard F.P."/>
            <person name="Paul Ross R."/>
            <person name="Yang R."/>
            <person name="Briner A.E."/>
            <person name="Felis G.E."/>
            <person name="de Vos W.M."/>
            <person name="Barrangou R."/>
            <person name="Klaenhammer T.R."/>
            <person name="Caufield P.W."/>
            <person name="Cui Y."/>
            <person name="Zhang H."/>
            <person name="O'Toole P.W."/>
        </authorList>
    </citation>
    <scope>NUCLEOTIDE SEQUENCE [LARGE SCALE GENOMIC DNA]</scope>
    <source>
        <strain evidence="2 5">ATCC BAA-66</strain>
        <strain evidence="3 4">DSM 13344</strain>
    </source>
</reference>
<keyword evidence="1" id="KW-0812">Transmembrane</keyword>
<proteinExistence type="predicted"/>
<keyword evidence="1" id="KW-0472">Membrane</keyword>
<accession>A0A0R2FWN0</accession>
<name>A0A0R2FWN0_9LACO</name>
<protein>
    <recommendedName>
        <fullName evidence="6">Integral membrane protein</fullName>
    </recommendedName>
</protein>
<organism evidence="2 5">
    <name type="scientific">Lactobacillus selangorensis</name>
    <dbReference type="NCBI Taxonomy" id="81857"/>
    <lineage>
        <taxon>Bacteria</taxon>
        <taxon>Bacillati</taxon>
        <taxon>Bacillota</taxon>
        <taxon>Bacilli</taxon>
        <taxon>Lactobacillales</taxon>
        <taxon>Lactobacillaceae</taxon>
        <taxon>Lactobacillus</taxon>
    </lineage>
</organism>
<dbReference type="RefSeq" id="WP_057768732.1">
    <property type="nucleotide sequence ID" value="NZ_JQAT01000001.1"/>
</dbReference>
<keyword evidence="4" id="KW-1185">Reference proteome</keyword>
<evidence type="ECO:0000313" key="5">
    <source>
        <dbReference type="Proteomes" id="UP000051751"/>
    </source>
</evidence>
<dbReference type="EMBL" id="JQAZ01000001">
    <property type="protein sequence ID" value="KRN34139.1"/>
    <property type="molecule type" value="Genomic_DNA"/>
</dbReference>
<evidence type="ECO:0000256" key="1">
    <source>
        <dbReference type="SAM" id="Phobius"/>
    </source>
</evidence>
<keyword evidence="1" id="KW-1133">Transmembrane helix</keyword>
<feature type="transmembrane region" description="Helical" evidence="1">
    <location>
        <begin position="71"/>
        <end position="91"/>
    </location>
</feature>